<sequence length="406" mass="45682">MSKHQTLAKMVSGTTAIAVSILNGQNPPPSRPVIWGNGVIYHDLSRGAVAGEGGADSLFKIESINGKIERSIILPAKTIKRDVLDGKAFALTLEGVQGQKLAKGEIASRFMYRILERSIVGETGWQEIGNFRSRRKAITGFFKLGNGNFLVTTFRPVFKFQGGYSPIGILAKNDRKEFVQKEGVSIGLGKAYWQETIDEEGDAKTNYPNLMLITPALLRTPDHVIVGYESIGWFLVFRAEDGKFERQIRIFDFIDESALHREGAFSYPYVGLGAQVRKDGYILVATRSQQAVEQAGQAFNDNFPIEIATNSEKIKKWYFDTEYIRDQNLKQFPFITWWLLDPKTGSVKQEARPENFPDRISSAADMWNWNWRFKADENLIYYSTEGATEGKGRTLKQKILGVIGVK</sequence>
<keyword evidence="2" id="KW-1185">Reference proteome</keyword>
<dbReference type="Proteomes" id="UP001228113">
    <property type="component" value="Chromosome"/>
</dbReference>
<name>A0AA48HDD0_9BACT</name>
<evidence type="ECO:0000313" key="2">
    <source>
        <dbReference type="Proteomes" id="UP001228113"/>
    </source>
</evidence>
<reference evidence="1" key="1">
    <citation type="journal article" date="2023" name="Int. J. Syst. Evol. Microbiol.">
        <title>Mesoterricola silvestris gen. nov., sp. nov., Mesoterricola sediminis sp. nov., Geothrix oryzae sp. nov., Geothrix edaphica sp. nov., Geothrix rubra sp. nov., and Geothrix limicola sp. nov., six novel members of Acidobacteriota isolated from soils.</title>
        <authorList>
            <person name="Itoh H."/>
            <person name="Sugisawa Y."/>
            <person name="Mise K."/>
            <person name="Xu Z."/>
            <person name="Kuniyasu M."/>
            <person name="Ushijima N."/>
            <person name="Kawano K."/>
            <person name="Kobayashi E."/>
            <person name="Shiratori Y."/>
            <person name="Masuda Y."/>
            <person name="Senoo K."/>
        </authorList>
    </citation>
    <scope>NUCLEOTIDE SEQUENCE</scope>
    <source>
        <strain evidence="1">W786</strain>
    </source>
</reference>
<proteinExistence type="predicted"/>
<accession>A0AA48HDD0</accession>
<dbReference type="AlphaFoldDB" id="A0AA48HDD0"/>
<dbReference type="EMBL" id="AP027081">
    <property type="protein sequence ID" value="BDU76188.1"/>
    <property type="molecule type" value="Genomic_DNA"/>
</dbReference>
<gene>
    <name evidence="1" type="ORF">METESE_11460</name>
</gene>
<organism evidence="1 2">
    <name type="scientific">Mesoterricola sediminis</name>
    <dbReference type="NCBI Taxonomy" id="2927980"/>
    <lineage>
        <taxon>Bacteria</taxon>
        <taxon>Pseudomonadati</taxon>
        <taxon>Acidobacteriota</taxon>
        <taxon>Holophagae</taxon>
        <taxon>Holophagales</taxon>
        <taxon>Holophagaceae</taxon>
        <taxon>Mesoterricola</taxon>
    </lineage>
</organism>
<evidence type="ECO:0000313" key="1">
    <source>
        <dbReference type="EMBL" id="BDU76188.1"/>
    </source>
</evidence>
<dbReference type="KEGG" id="msea:METESE_11460"/>
<dbReference type="RefSeq" id="WP_316411245.1">
    <property type="nucleotide sequence ID" value="NZ_AP027081.1"/>
</dbReference>
<protein>
    <submittedName>
        <fullName evidence="1">Uncharacterized protein</fullName>
    </submittedName>
</protein>